<dbReference type="GO" id="GO:0005739">
    <property type="term" value="C:mitochondrion"/>
    <property type="evidence" value="ECO:0007669"/>
    <property type="project" value="UniProtKB-SubCell"/>
</dbReference>
<feature type="coiled-coil region" evidence="14">
    <location>
        <begin position="128"/>
        <end position="190"/>
    </location>
</feature>
<evidence type="ECO:0000256" key="15">
    <source>
        <dbReference type="SAM" id="MobiDB-lite"/>
    </source>
</evidence>
<comment type="subcellular location">
    <subcellularLocation>
        <location evidence="2">Mitochondrion</location>
    </subcellularLocation>
    <subcellularLocation>
        <location evidence="1">Nucleus</location>
    </subcellularLocation>
</comment>
<evidence type="ECO:0000256" key="10">
    <source>
        <dbReference type="ARBA" id="ARBA00030700"/>
    </source>
</evidence>
<evidence type="ECO:0000256" key="8">
    <source>
        <dbReference type="ARBA" id="ARBA00023274"/>
    </source>
</evidence>
<protein>
    <recommendedName>
        <fullName evidence="11">Large ribosomal subunit protein mL64</fullName>
    </recommendedName>
    <alternativeName>
        <fullName evidence="10">39S ribosomal protein L59, mitochondrial</fullName>
    </alternativeName>
    <alternativeName>
        <fullName evidence="12">Growth arrest and DNA damage-inducible proteins-interacting protein 1</fullName>
    </alternativeName>
</protein>
<evidence type="ECO:0000313" key="16">
    <source>
        <dbReference type="Ensembl" id="ENSBIXP00000043555.1"/>
    </source>
</evidence>
<evidence type="ECO:0000256" key="7">
    <source>
        <dbReference type="ARBA" id="ARBA00023242"/>
    </source>
</evidence>
<dbReference type="PANTHER" id="PTHR31761:SF1">
    <property type="entry name" value="LARGE RIBOSOMAL SUBUNIT PROTEIN ML64"/>
    <property type="match status" value="1"/>
</dbReference>
<evidence type="ECO:0000256" key="1">
    <source>
        <dbReference type="ARBA" id="ARBA00004123"/>
    </source>
</evidence>
<evidence type="ECO:0000256" key="6">
    <source>
        <dbReference type="ARBA" id="ARBA00023128"/>
    </source>
</evidence>
<dbReference type="Ensembl" id="ENSBIXT00000042361.1">
    <property type="protein sequence ID" value="ENSBIXP00000043555.1"/>
    <property type="gene ID" value="ENSBIXG00000005813.1"/>
</dbReference>
<keyword evidence="9" id="KW-0131">Cell cycle</keyword>
<evidence type="ECO:0000313" key="17">
    <source>
        <dbReference type="Proteomes" id="UP000314981"/>
    </source>
</evidence>
<evidence type="ECO:0000256" key="2">
    <source>
        <dbReference type="ARBA" id="ARBA00004173"/>
    </source>
</evidence>
<reference evidence="16 17" key="1">
    <citation type="submission" date="2018-11" db="EMBL/GenBank/DDBJ databases">
        <title>Haplotype-resolved cattle genomes.</title>
        <authorList>
            <person name="Low W.Y."/>
            <person name="Tearle R."/>
            <person name="Bickhart D.M."/>
            <person name="Rosen B.D."/>
            <person name="Koren S."/>
            <person name="Rhie A."/>
            <person name="Hiendleder S."/>
            <person name="Phillippy A.M."/>
            <person name="Smith T.P.L."/>
            <person name="Williams J.L."/>
        </authorList>
    </citation>
    <scope>NUCLEOTIDE SEQUENCE [LARGE SCALE GENOMIC DNA]</scope>
</reference>
<evidence type="ECO:0000256" key="9">
    <source>
        <dbReference type="ARBA" id="ARBA00023306"/>
    </source>
</evidence>
<evidence type="ECO:0000256" key="4">
    <source>
        <dbReference type="ARBA" id="ARBA00022980"/>
    </source>
</evidence>
<reference evidence="16" key="2">
    <citation type="submission" date="2025-08" db="UniProtKB">
        <authorList>
            <consortium name="Ensembl"/>
        </authorList>
    </citation>
    <scope>IDENTIFICATION</scope>
</reference>
<dbReference type="PANTHER" id="PTHR31761">
    <property type="entry name" value="GROWTH ARREST AND DNA DAMAGE-INDUCIBLE PROTEINS-INTERACTING PROTEIN 1 GADD45GIP1"/>
    <property type="match status" value="1"/>
</dbReference>
<dbReference type="STRING" id="30522.A0A4W2F3C4"/>
<dbReference type="Gene3D" id="6.10.280.120">
    <property type="entry name" value="Growth arrest and DNA-damage-inducible proteins-interacting protein 1"/>
    <property type="match status" value="1"/>
</dbReference>
<keyword evidence="17" id="KW-1185">Reference proteome</keyword>
<evidence type="ECO:0000256" key="5">
    <source>
        <dbReference type="ARBA" id="ARBA00023054"/>
    </source>
</evidence>
<dbReference type="OMA" id="CKMAAPT"/>
<keyword evidence="6" id="KW-0496">Mitochondrion</keyword>
<organism evidence="16 17">
    <name type="scientific">Bos indicus x Bos taurus</name>
    <name type="common">Hybrid cattle</name>
    <dbReference type="NCBI Taxonomy" id="30522"/>
    <lineage>
        <taxon>Eukaryota</taxon>
        <taxon>Metazoa</taxon>
        <taxon>Chordata</taxon>
        <taxon>Craniata</taxon>
        <taxon>Vertebrata</taxon>
        <taxon>Euteleostomi</taxon>
        <taxon>Mammalia</taxon>
        <taxon>Eutheria</taxon>
        <taxon>Laurasiatheria</taxon>
        <taxon>Artiodactyla</taxon>
        <taxon>Ruminantia</taxon>
        <taxon>Pecora</taxon>
        <taxon>Bovidae</taxon>
        <taxon>Bovinae</taxon>
        <taxon>Bos</taxon>
    </lineage>
</organism>
<comment type="function">
    <text evidence="13">Acts as a negative regulator of G1 to S cell cycle phase progression by inhibiting cyclin-dependent kinases. Inhibitory effects are additive with GADD45 proteins but also occur in the absence of GADD45 proteins. Acts as a repressor of the orphan nuclear receptor NR4A1 by inhibiting AB domain-mediated transcriptional activity. May be involved in the hormone-mediated regulation of NR4A1 transcriptional activity. May play a role in mitochondrial protein synthesis.</text>
</comment>
<keyword evidence="7" id="KW-0539">Nucleus</keyword>
<dbReference type="AlphaFoldDB" id="A0A4W2F3C4"/>
<dbReference type="InterPro" id="IPR018472">
    <property type="entry name" value="Ribosomal_mL64"/>
</dbReference>
<dbReference type="GO" id="GO:1990904">
    <property type="term" value="C:ribonucleoprotein complex"/>
    <property type="evidence" value="ECO:0007669"/>
    <property type="project" value="UniProtKB-KW"/>
</dbReference>
<name>A0A4W2F3C4_BOBOX</name>
<accession>A0A4W2F3C4</accession>
<dbReference type="GO" id="GO:0005634">
    <property type="term" value="C:nucleus"/>
    <property type="evidence" value="ECO:0007669"/>
    <property type="project" value="UniProtKB-SubCell"/>
</dbReference>
<feature type="region of interest" description="Disordered" evidence="15">
    <location>
        <begin position="1"/>
        <end position="76"/>
    </location>
</feature>
<keyword evidence="5 14" id="KW-0175">Coiled coil</keyword>
<dbReference type="Pfam" id="PF10147">
    <property type="entry name" value="CR6_interact"/>
    <property type="match status" value="1"/>
</dbReference>
<evidence type="ECO:0000256" key="12">
    <source>
        <dbReference type="ARBA" id="ARBA00035485"/>
    </source>
</evidence>
<reference evidence="16" key="3">
    <citation type="submission" date="2025-09" db="UniProtKB">
        <authorList>
            <consortium name="Ensembl"/>
        </authorList>
    </citation>
    <scope>IDENTIFICATION</scope>
</reference>
<keyword evidence="8" id="KW-0687">Ribonucleoprotein</keyword>
<proteinExistence type="inferred from homology"/>
<evidence type="ECO:0000256" key="11">
    <source>
        <dbReference type="ARBA" id="ARBA00035184"/>
    </source>
</evidence>
<dbReference type="GO" id="GO:0005840">
    <property type="term" value="C:ribosome"/>
    <property type="evidence" value="ECO:0007669"/>
    <property type="project" value="UniProtKB-KW"/>
</dbReference>
<evidence type="ECO:0000256" key="13">
    <source>
        <dbReference type="ARBA" id="ARBA00060144"/>
    </source>
</evidence>
<sequence length="305" mass="34976">MPPPGPQRTSRAGSALASPACSRGPRTAKMAAPVRQTRSLLGWVTTLGPGSRGYRAPPPPRRSREPWWPDPDDPLTPRWQLGPRYAAKQFARHGAASGVDPGSLWPSREQLLELEAEEREWYPSLAVMQESLRVQQLAEEQKRQAREQLIEECMAKMPQMIENWRRQQQARREKAQADKERRARLQAEAQERLGYHVDRGVPASRSCCRTWRSSIASASRRRNKERRRRHELLRWPLLRPRIQQTLKHPTPELGSFPIKLAPPLKSYVLSYHTPPWAHWFLLQHLEPGNPPPFPGSAHSGDSRPC</sequence>
<keyword evidence="4" id="KW-0689">Ribosomal protein</keyword>
<comment type="similarity">
    <text evidence="3">Belongs to the mitochondrion-specific ribosomal protein mL64 family.</text>
</comment>
<dbReference type="Proteomes" id="UP000314981">
    <property type="component" value="Chromosome 7"/>
</dbReference>
<evidence type="ECO:0000256" key="14">
    <source>
        <dbReference type="SAM" id="Coils"/>
    </source>
</evidence>
<evidence type="ECO:0000256" key="3">
    <source>
        <dbReference type="ARBA" id="ARBA00005421"/>
    </source>
</evidence>
<dbReference type="InterPro" id="IPR043035">
    <property type="entry name" value="Ribosomal_mL64_sf"/>
</dbReference>